<dbReference type="GO" id="GO:0016020">
    <property type="term" value="C:membrane"/>
    <property type="evidence" value="ECO:0007669"/>
    <property type="project" value="UniProtKB-SubCell"/>
</dbReference>
<dbReference type="InterPro" id="IPR000326">
    <property type="entry name" value="PAP2/HPO"/>
</dbReference>
<evidence type="ECO:0000256" key="3">
    <source>
        <dbReference type="ARBA" id="ARBA00022692"/>
    </source>
</evidence>
<keyword evidence="3" id="KW-0812">Transmembrane</keyword>
<dbReference type="PANTHER" id="PTHR10165:SF35">
    <property type="entry name" value="RE23632P"/>
    <property type="match status" value="1"/>
</dbReference>
<gene>
    <name evidence="7" type="ORF">EPD60_11220</name>
</gene>
<dbReference type="AlphaFoldDB" id="A0A4R1BC44"/>
<dbReference type="Proteomes" id="UP000295334">
    <property type="component" value="Unassembled WGS sequence"/>
</dbReference>
<accession>A0A4R1BC44</accession>
<protein>
    <submittedName>
        <fullName evidence="7">Phosphatase PAP2 family protein</fullName>
    </submittedName>
</protein>
<evidence type="ECO:0000313" key="8">
    <source>
        <dbReference type="Proteomes" id="UP000295334"/>
    </source>
</evidence>
<dbReference type="InterPro" id="IPR043216">
    <property type="entry name" value="PAP-like"/>
</dbReference>
<evidence type="ECO:0000259" key="6">
    <source>
        <dbReference type="SMART" id="SM00014"/>
    </source>
</evidence>
<dbReference type="RefSeq" id="WP_131449537.1">
    <property type="nucleotide sequence ID" value="NZ_SJZI01000042.1"/>
</dbReference>
<dbReference type="CDD" id="cd03394">
    <property type="entry name" value="PAP2_like_5"/>
    <property type="match status" value="1"/>
</dbReference>
<evidence type="ECO:0000256" key="5">
    <source>
        <dbReference type="ARBA" id="ARBA00023136"/>
    </source>
</evidence>
<dbReference type="PANTHER" id="PTHR10165">
    <property type="entry name" value="LIPID PHOSPHATE PHOSPHATASE"/>
    <property type="match status" value="1"/>
</dbReference>
<evidence type="ECO:0000256" key="2">
    <source>
        <dbReference type="ARBA" id="ARBA00008816"/>
    </source>
</evidence>
<keyword evidence="5" id="KW-0472">Membrane</keyword>
<feature type="domain" description="Phosphatidic acid phosphatase type 2/haloperoxidase" evidence="6">
    <location>
        <begin position="155"/>
        <end position="283"/>
    </location>
</feature>
<keyword evidence="4" id="KW-1133">Transmembrane helix</keyword>
<sequence length="322" mass="35596">MMRYLTGLMLVVMTLPSYGQQTDTLVRKLDSLSHKTDSADQQINDIDRSAYTQATRITPGSYFILLWSDIKQAYTKPFHMKGRDWRVAGEFALAAGGMALLDEPIQRAALKWRNSSPGLQKTSNYITNFGGTYEVYVLGGLGLAGYVFRNKKMQTTTLLASQSYITGALLESTLKLLTGRQRPYILDAGTLEAVPRFHGPFYKTPNDPNGGSTNSAFPSGHTTVAFAAATVYALEYKDRIWVPILAYSAAGLIGLSRITENKHWATDVLCGAALGYLTGRLTVNNYHRYAQLKTPGTRKASVALNVQYNFGRLMPGVVYTFR</sequence>
<name>A0A4R1BC44_9BACT</name>
<organism evidence="7 8">
    <name type="scientific">Flaviaesturariibacter flavus</name>
    <dbReference type="NCBI Taxonomy" id="2502780"/>
    <lineage>
        <taxon>Bacteria</taxon>
        <taxon>Pseudomonadati</taxon>
        <taxon>Bacteroidota</taxon>
        <taxon>Chitinophagia</taxon>
        <taxon>Chitinophagales</taxon>
        <taxon>Chitinophagaceae</taxon>
        <taxon>Flaviaestuariibacter</taxon>
    </lineage>
</organism>
<comment type="similarity">
    <text evidence="2">Belongs to the PA-phosphatase related phosphoesterase family.</text>
</comment>
<dbReference type="EMBL" id="SJZI01000042">
    <property type="protein sequence ID" value="TCJ14547.1"/>
    <property type="molecule type" value="Genomic_DNA"/>
</dbReference>
<dbReference type="SUPFAM" id="SSF48317">
    <property type="entry name" value="Acid phosphatase/Vanadium-dependent haloperoxidase"/>
    <property type="match status" value="1"/>
</dbReference>
<keyword evidence="8" id="KW-1185">Reference proteome</keyword>
<comment type="caution">
    <text evidence="7">The sequence shown here is derived from an EMBL/GenBank/DDBJ whole genome shotgun (WGS) entry which is preliminary data.</text>
</comment>
<proteinExistence type="inferred from homology"/>
<dbReference type="GO" id="GO:0046839">
    <property type="term" value="P:phospholipid dephosphorylation"/>
    <property type="evidence" value="ECO:0007669"/>
    <property type="project" value="TreeGrafter"/>
</dbReference>
<evidence type="ECO:0000256" key="4">
    <source>
        <dbReference type="ARBA" id="ARBA00022989"/>
    </source>
</evidence>
<dbReference type="OrthoDB" id="9773582at2"/>
<evidence type="ECO:0000256" key="1">
    <source>
        <dbReference type="ARBA" id="ARBA00004141"/>
    </source>
</evidence>
<comment type="subcellular location">
    <subcellularLocation>
        <location evidence="1">Membrane</location>
        <topology evidence="1">Multi-pass membrane protein</topology>
    </subcellularLocation>
</comment>
<dbReference type="GO" id="GO:0008195">
    <property type="term" value="F:phosphatidate phosphatase activity"/>
    <property type="evidence" value="ECO:0007669"/>
    <property type="project" value="TreeGrafter"/>
</dbReference>
<dbReference type="InterPro" id="IPR036938">
    <property type="entry name" value="PAP2/HPO_sf"/>
</dbReference>
<evidence type="ECO:0000313" key="7">
    <source>
        <dbReference type="EMBL" id="TCJ14547.1"/>
    </source>
</evidence>
<dbReference type="GO" id="GO:0006644">
    <property type="term" value="P:phospholipid metabolic process"/>
    <property type="evidence" value="ECO:0007669"/>
    <property type="project" value="InterPro"/>
</dbReference>
<reference evidence="7 8" key="1">
    <citation type="submission" date="2019-03" db="EMBL/GenBank/DDBJ databases">
        <authorList>
            <person name="Kim M.K.M."/>
        </authorList>
    </citation>
    <scope>NUCLEOTIDE SEQUENCE [LARGE SCALE GENOMIC DNA]</scope>
    <source>
        <strain evidence="7 8">17J68-12</strain>
    </source>
</reference>
<dbReference type="Gene3D" id="1.20.144.10">
    <property type="entry name" value="Phosphatidic acid phosphatase type 2/haloperoxidase"/>
    <property type="match status" value="1"/>
</dbReference>
<dbReference type="SMART" id="SM00014">
    <property type="entry name" value="acidPPc"/>
    <property type="match status" value="1"/>
</dbReference>
<dbReference type="Pfam" id="PF01569">
    <property type="entry name" value="PAP2"/>
    <property type="match status" value="1"/>
</dbReference>